<dbReference type="Proteomes" id="UP001057348">
    <property type="component" value="Chromosome"/>
</dbReference>
<reference evidence="1" key="1">
    <citation type="submission" date="2022-02" db="EMBL/GenBank/DDBJ databases">
        <title>Draft Genome Sequence of Bacillus vallismortis Strain BL01, Isolated from Artemisia lerchiana Web. Roots.</title>
        <authorList>
            <person name="Chebotar V.K."/>
            <person name="Gancheva M.S."/>
            <person name="Chizhevskaya E.P."/>
            <person name="Komarova O.V."/>
            <person name="Baganova M.E."/>
            <person name="Zaplatkin A.N."/>
            <person name="Pishchik V.N."/>
        </authorList>
    </citation>
    <scope>NUCLEOTIDE SEQUENCE</scope>
    <source>
        <strain evidence="1">BL01</strain>
    </source>
</reference>
<proteinExistence type="predicted"/>
<gene>
    <name evidence="1" type="ORF">MKF32_12375</name>
</gene>
<evidence type="ECO:0000313" key="2">
    <source>
        <dbReference type="Proteomes" id="UP001057348"/>
    </source>
</evidence>
<dbReference type="RefSeq" id="WP_087990722.1">
    <property type="nucleotide sequence ID" value="NZ_CP092751.1"/>
</dbReference>
<sequence length="156" mass="18465">MDQYPFLYNIRHKFSFFRDTFDMMIQNARTLTVRWDISEETMRLAEAVLFESPRDMIKELRIVIKRKNIEAVRTKRITYHKGEWTIGQAAGDAVYRAEYRIVNSMNVSLKLADTEDIYLAENGVTDLKSFQAEDAYTWWEKQFSAYTCYGGGEKER</sequence>
<evidence type="ECO:0000313" key="1">
    <source>
        <dbReference type="EMBL" id="USP94072.1"/>
    </source>
</evidence>
<organism evidence="1 2">
    <name type="scientific">Bacillus vallismortis</name>
    <dbReference type="NCBI Taxonomy" id="72361"/>
    <lineage>
        <taxon>Bacteria</taxon>
        <taxon>Bacillati</taxon>
        <taxon>Bacillota</taxon>
        <taxon>Bacilli</taxon>
        <taxon>Bacillales</taxon>
        <taxon>Bacillaceae</taxon>
        <taxon>Bacillus</taxon>
    </lineage>
</organism>
<dbReference type="EMBL" id="CP092751">
    <property type="protein sequence ID" value="USP94072.1"/>
    <property type="molecule type" value="Genomic_DNA"/>
</dbReference>
<keyword evidence="2" id="KW-1185">Reference proteome</keyword>
<name>A0ABY4XUQ3_BACVA</name>
<protein>
    <submittedName>
        <fullName evidence="1">Uncharacterized protein</fullName>
    </submittedName>
</protein>
<accession>A0ABY4XUQ3</accession>